<organism evidence="1 2">
    <name type="scientific">Variovorax gossypii</name>
    <dbReference type="NCBI Taxonomy" id="1679495"/>
    <lineage>
        <taxon>Bacteria</taxon>
        <taxon>Pseudomonadati</taxon>
        <taxon>Pseudomonadota</taxon>
        <taxon>Betaproteobacteria</taxon>
        <taxon>Burkholderiales</taxon>
        <taxon>Comamonadaceae</taxon>
        <taxon>Variovorax</taxon>
    </lineage>
</organism>
<evidence type="ECO:0000313" key="2">
    <source>
        <dbReference type="Proteomes" id="UP000267418"/>
    </source>
</evidence>
<accession>A0A431TNN6</accession>
<sequence length="66" mass="7453">MRKRNTPIRMIAVRPAQPRERGTVLGLARRFGLMAGTRSSSSCEQSRESPLEALDLDQRVRAVGEW</sequence>
<protein>
    <submittedName>
        <fullName evidence="1">Short-chain dehydrogenase</fullName>
    </submittedName>
</protein>
<keyword evidence="2" id="KW-1185">Reference proteome</keyword>
<comment type="caution">
    <text evidence="1">The sequence shown here is derived from an EMBL/GenBank/DDBJ whole genome shotgun (WGS) entry which is preliminary data.</text>
</comment>
<reference evidence="1 2" key="1">
    <citation type="submission" date="2018-12" db="EMBL/GenBank/DDBJ databases">
        <title>The genome of Variovorax gossypii DSM 100435.</title>
        <authorList>
            <person name="Gao J."/>
            <person name="Sun J."/>
        </authorList>
    </citation>
    <scope>NUCLEOTIDE SEQUENCE [LARGE SCALE GENOMIC DNA]</scope>
    <source>
        <strain evidence="1 2">DSM 100435</strain>
    </source>
</reference>
<dbReference type="RefSeq" id="WP_126470591.1">
    <property type="nucleotide sequence ID" value="NZ_RXOE01000002.1"/>
</dbReference>
<proteinExistence type="predicted"/>
<gene>
    <name evidence="1" type="ORF">EJP69_13485</name>
</gene>
<dbReference type="EMBL" id="RXOE01000002">
    <property type="protein sequence ID" value="RTQ35384.1"/>
    <property type="molecule type" value="Genomic_DNA"/>
</dbReference>
<dbReference type="OrthoDB" id="8854803at2"/>
<dbReference type="AlphaFoldDB" id="A0A431TNN6"/>
<name>A0A431TNN6_9BURK</name>
<evidence type="ECO:0000313" key="1">
    <source>
        <dbReference type="EMBL" id="RTQ35384.1"/>
    </source>
</evidence>
<dbReference type="Proteomes" id="UP000267418">
    <property type="component" value="Unassembled WGS sequence"/>
</dbReference>